<feature type="region of interest" description="Disordered" evidence="1">
    <location>
        <begin position="37"/>
        <end position="94"/>
    </location>
</feature>
<dbReference type="AlphaFoldDB" id="A0A9P6AFV0"/>
<feature type="region of interest" description="Disordered" evidence="1">
    <location>
        <begin position="141"/>
        <end position="160"/>
    </location>
</feature>
<organism evidence="2 3">
    <name type="scientific">Hydnum rufescens UP504</name>
    <dbReference type="NCBI Taxonomy" id="1448309"/>
    <lineage>
        <taxon>Eukaryota</taxon>
        <taxon>Fungi</taxon>
        <taxon>Dikarya</taxon>
        <taxon>Basidiomycota</taxon>
        <taxon>Agaricomycotina</taxon>
        <taxon>Agaricomycetes</taxon>
        <taxon>Cantharellales</taxon>
        <taxon>Hydnaceae</taxon>
        <taxon>Hydnum</taxon>
    </lineage>
</organism>
<evidence type="ECO:0000313" key="2">
    <source>
        <dbReference type="EMBL" id="KAF9504570.1"/>
    </source>
</evidence>
<evidence type="ECO:0000256" key="1">
    <source>
        <dbReference type="SAM" id="MobiDB-lite"/>
    </source>
</evidence>
<comment type="caution">
    <text evidence="2">The sequence shown here is derived from an EMBL/GenBank/DDBJ whole genome shotgun (WGS) entry which is preliminary data.</text>
</comment>
<feature type="compositionally biased region" description="Low complexity" evidence="1">
    <location>
        <begin position="75"/>
        <end position="84"/>
    </location>
</feature>
<proteinExistence type="predicted"/>
<keyword evidence="3" id="KW-1185">Reference proteome</keyword>
<reference evidence="2" key="1">
    <citation type="journal article" date="2020" name="Nat. Commun.">
        <title>Large-scale genome sequencing of mycorrhizal fungi provides insights into the early evolution of symbiotic traits.</title>
        <authorList>
            <person name="Miyauchi S."/>
            <person name="Kiss E."/>
            <person name="Kuo A."/>
            <person name="Drula E."/>
            <person name="Kohler A."/>
            <person name="Sanchez-Garcia M."/>
            <person name="Morin E."/>
            <person name="Andreopoulos B."/>
            <person name="Barry K.W."/>
            <person name="Bonito G."/>
            <person name="Buee M."/>
            <person name="Carver A."/>
            <person name="Chen C."/>
            <person name="Cichocki N."/>
            <person name="Clum A."/>
            <person name="Culley D."/>
            <person name="Crous P.W."/>
            <person name="Fauchery L."/>
            <person name="Girlanda M."/>
            <person name="Hayes R.D."/>
            <person name="Keri Z."/>
            <person name="LaButti K."/>
            <person name="Lipzen A."/>
            <person name="Lombard V."/>
            <person name="Magnuson J."/>
            <person name="Maillard F."/>
            <person name="Murat C."/>
            <person name="Nolan M."/>
            <person name="Ohm R.A."/>
            <person name="Pangilinan J."/>
            <person name="Pereira M.F."/>
            <person name="Perotto S."/>
            <person name="Peter M."/>
            <person name="Pfister S."/>
            <person name="Riley R."/>
            <person name="Sitrit Y."/>
            <person name="Stielow J.B."/>
            <person name="Szollosi G."/>
            <person name="Zifcakova L."/>
            <person name="Stursova M."/>
            <person name="Spatafora J.W."/>
            <person name="Tedersoo L."/>
            <person name="Vaario L.M."/>
            <person name="Yamada A."/>
            <person name="Yan M."/>
            <person name="Wang P."/>
            <person name="Xu J."/>
            <person name="Bruns T."/>
            <person name="Baldrian P."/>
            <person name="Vilgalys R."/>
            <person name="Dunand C."/>
            <person name="Henrissat B."/>
            <person name="Grigoriev I.V."/>
            <person name="Hibbett D."/>
            <person name="Nagy L.G."/>
            <person name="Martin F.M."/>
        </authorList>
    </citation>
    <scope>NUCLEOTIDE SEQUENCE</scope>
    <source>
        <strain evidence="2">UP504</strain>
    </source>
</reference>
<evidence type="ECO:0000313" key="3">
    <source>
        <dbReference type="Proteomes" id="UP000886523"/>
    </source>
</evidence>
<accession>A0A9P6AFV0</accession>
<dbReference type="Proteomes" id="UP000886523">
    <property type="component" value="Unassembled WGS sequence"/>
</dbReference>
<sequence>MCHMMERLQKYLKMKSDDQGSTSGCAVCGASGSWECGTGSAEGGASRGAKDGVNRGTEGCPSGSASGRADGGASGRADGSASGSVDGTNGIPDGCKGTTVGGGCEKEGFKGTCEATCGTEDRRKGGFCCRNEGSSGVSEYIEGSCGNDGGPRAIDGKTGR</sequence>
<protein>
    <submittedName>
        <fullName evidence="2">Uncharacterized protein</fullName>
    </submittedName>
</protein>
<name>A0A9P6AFV0_9AGAM</name>
<dbReference type="EMBL" id="MU129213">
    <property type="protein sequence ID" value="KAF9504570.1"/>
    <property type="molecule type" value="Genomic_DNA"/>
</dbReference>
<gene>
    <name evidence="2" type="ORF">BS47DRAFT_1368696</name>
</gene>